<feature type="transmembrane region" description="Helical" evidence="7">
    <location>
        <begin position="103"/>
        <end position="121"/>
    </location>
</feature>
<organism evidence="9 10">
    <name type="scientific">Ophiobolus disseminans</name>
    <dbReference type="NCBI Taxonomy" id="1469910"/>
    <lineage>
        <taxon>Eukaryota</taxon>
        <taxon>Fungi</taxon>
        <taxon>Dikarya</taxon>
        <taxon>Ascomycota</taxon>
        <taxon>Pezizomycotina</taxon>
        <taxon>Dothideomycetes</taxon>
        <taxon>Pleosporomycetidae</taxon>
        <taxon>Pleosporales</taxon>
        <taxon>Pleosporineae</taxon>
        <taxon>Phaeosphaeriaceae</taxon>
        <taxon>Ophiobolus</taxon>
    </lineage>
</organism>
<feature type="transmembrane region" description="Helical" evidence="7">
    <location>
        <begin position="193"/>
        <end position="211"/>
    </location>
</feature>
<comment type="subcellular location">
    <subcellularLocation>
        <location evidence="1">Membrane</location>
        <topology evidence="1">Multi-pass membrane protein</topology>
    </subcellularLocation>
</comment>
<accession>A0A6A6ZUI3</accession>
<feature type="transmembrane region" description="Helical" evidence="7">
    <location>
        <begin position="133"/>
        <end position="154"/>
    </location>
</feature>
<evidence type="ECO:0000256" key="4">
    <source>
        <dbReference type="ARBA" id="ARBA00022989"/>
    </source>
</evidence>
<feature type="compositionally biased region" description="Basic and acidic residues" evidence="6">
    <location>
        <begin position="1"/>
        <end position="11"/>
    </location>
</feature>
<evidence type="ECO:0000259" key="8">
    <source>
        <dbReference type="PROSITE" id="PS50850"/>
    </source>
</evidence>
<feature type="transmembrane region" description="Helical" evidence="7">
    <location>
        <begin position="73"/>
        <end position="91"/>
    </location>
</feature>
<dbReference type="SUPFAM" id="SSF103473">
    <property type="entry name" value="MFS general substrate transporter"/>
    <property type="match status" value="1"/>
</dbReference>
<keyword evidence="10" id="KW-1185">Reference proteome</keyword>
<feature type="domain" description="Major facilitator superfamily (MFS) profile" evidence="8">
    <location>
        <begin position="38"/>
        <end position="525"/>
    </location>
</feature>
<dbReference type="InterPro" id="IPR020846">
    <property type="entry name" value="MFS_dom"/>
</dbReference>
<keyword evidence="2" id="KW-0813">Transport</keyword>
<dbReference type="EMBL" id="MU006229">
    <property type="protein sequence ID" value="KAF2824720.1"/>
    <property type="molecule type" value="Genomic_DNA"/>
</dbReference>
<dbReference type="CDD" id="cd17502">
    <property type="entry name" value="MFS_Azr1_MDR_like"/>
    <property type="match status" value="1"/>
</dbReference>
<keyword evidence="3 7" id="KW-0812">Transmembrane</keyword>
<feature type="transmembrane region" description="Helical" evidence="7">
    <location>
        <begin position="161"/>
        <end position="187"/>
    </location>
</feature>
<feature type="region of interest" description="Disordered" evidence="6">
    <location>
        <begin position="1"/>
        <end position="25"/>
    </location>
</feature>
<feature type="transmembrane region" description="Helical" evidence="7">
    <location>
        <begin position="262"/>
        <end position="285"/>
    </location>
</feature>
<dbReference type="GO" id="GO:0005886">
    <property type="term" value="C:plasma membrane"/>
    <property type="evidence" value="ECO:0007669"/>
    <property type="project" value="TreeGrafter"/>
</dbReference>
<evidence type="ECO:0000256" key="7">
    <source>
        <dbReference type="SAM" id="Phobius"/>
    </source>
</evidence>
<keyword evidence="5 7" id="KW-0472">Membrane</keyword>
<sequence length="546" mass="58322">MATDHYKKSEGDISQTAPSSSSDTDDVEYVTSFKLALVMITINLSTLVTALDLGIVATAIPAITEDFHSLNEIAWYSAACFILVGATSAQWGKLFTYCSAPLTYMAALVLYLIGSVIAAAAPNSTALIVGRAIQGAGCSGALSGSIMIISFTAAPKSRPMLIGIWMGVLMGATVLGPLLGGVFTTALSWRWCFWINLPVGGLALLLQFFFLRVPKQIKPIPATWKEIILQLDFSGFLIITASLICFTLALEWGGLSKSWSDGAVVATLVVWVALTVGFVLNEWLLGARAMIPLYLLKPRMTWASCLYAWLANCANFQIMFYLPLYFQSVKGDSAIMSGVYTLPFVCFYTVGSTLSGAWIGKTRLPVAIEIASPLLALIGAVLFYEMEVNTSKAWYVGAQIPFGFGVGLGNQAPVTALQAFAKPTEVAATVGIIFTCQTISGAYFNTAAQSLFANTMYKRVAATAPEISLMRISEAGASGLSKNFSGSQLTVMLEAYMVGIKNVFLFAIAGATASVLVAFLIPPIRLPAYKEKTDEETGTASADPEQ</sequence>
<evidence type="ECO:0000313" key="10">
    <source>
        <dbReference type="Proteomes" id="UP000799424"/>
    </source>
</evidence>
<dbReference type="PANTHER" id="PTHR23501:SF177">
    <property type="entry name" value="MAJOR FACILITATOR SUPERFAMILY (MFS) PROFILE DOMAIN-CONTAINING PROTEIN-RELATED"/>
    <property type="match status" value="1"/>
</dbReference>
<dbReference type="Proteomes" id="UP000799424">
    <property type="component" value="Unassembled WGS sequence"/>
</dbReference>
<dbReference type="Gene3D" id="1.20.1250.20">
    <property type="entry name" value="MFS general substrate transporter like domains"/>
    <property type="match status" value="2"/>
</dbReference>
<feature type="transmembrane region" description="Helical" evidence="7">
    <location>
        <begin position="338"/>
        <end position="359"/>
    </location>
</feature>
<evidence type="ECO:0000256" key="2">
    <source>
        <dbReference type="ARBA" id="ARBA00022448"/>
    </source>
</evidence>
<evidence type="ECO:0000256" key="5">
    <source>
        <dbReference type="ARBA" id="ARBA00023136"/>
    </source>
</evidence>
<reference evidence="9" key="1">
    <citation type="journal article" date="2020" name="Stud. Mycol.">
        <title>101 Dothideomycetes genomes: a test case for predicting lifestyles and emergence of pathogens.</title>
        <authorList>
            <person name="Haridas S."/>
            <person name="Albert R."/>
            <person name="Binder M."/>
            <person name="Bloem J."/>
            <person name="Labutti K."/>
            <person name="Salamov A."/>
            <person name="Andreopoulos B."/>
            <person name="Baker S."/>
            <person name="Barry K."/>
            <person name="Bills G."/>
            <person name="Bluhm B."/>
            <person name="Cannon C."/>
            <person name="Castanera R."/>
            <person name="Culley D."/>
            <person name="Daum C."/>
            <person name="Ezra D."/>
            <person name="Gonzalez J."/>
            <person name="Henrissat B."/>
            <person name="Kuo A."/>
            <person name="Liang C."/>
            <person name="Lipzen A."/>
            <person name="Lutzoni F."/>
            <person name="Magnuson J."/>
            <person name="Mondo S."/>
            <person name="Nolan M."/>
            <person name="Ohm R."/>
            <person name="Pangilinan J."/>
            <person name="Park H.-J."/>
            <person name="Ramirez L."/>
            <person name="Alfaro M."/>
            <person name="Sun H."/>
            <person name="Tritt A."/>
            <person name="Yoshinaga Y."/>
            <person name="Zwiers L.-H."/>
            <person name="Turgeon B."/>
            <person name="Goodwin S."/>
            <person name="Spatafora J."/>
            <person name="Crous P."/>
            <person name="Grigoriev I."/>
        </authorList>
    </citation>
    <scope>NUCLEOTIDE SEQUENCE</scope>
    <source>
        <strain evidence="9">CBS 113818</strain>
    </source>
</reference>
<evidence type="ECO:0000256" key="3">
    <source>
        <dbReference type="ARBA" id="ARBA00022692"/>
    </source>
</evidence>
<feature type="transmembrane region" description="Helical" evidence="7">
    <location>
        <begin position="231"/>
        <end position="250"/>
    </location>
</feature>
<gene>
    <name evidence="9" type="ORF">CC86DRAFT_407878</name>
</gene>
<dbReference type="InterPro" id="IPR011701">
    <property type="entry name" value="MFS"/>
</dbReference>
<keyword evidence="4 7" id="KW-1133">Transmembrane helix</keyword>
<dbReference type="Pfam" id="PF07690">
    <property type="entry name" value="MFS_1"/>
    <property type="match status" value="1"/>
</dbReference>
<dbReference type="InterPro" id="IPR036259">
    <property type="entry name" value="MFS_trans_sf"/>
</dbReference>
<dbReference type="PANTHER" id="PTHR23501">
    <property type="entry name" value="MAJOR FACILITATOR SUPERFAMILY"/>
    <property type="match status" value="1"/>
</dbReference>
<feature type="compositionally biased region" description="Polar residues" evidence="6">
    <location>
        <begin position="12"/>
        <end position="22"/>
    </location>
</feature>
<evidence type="ECO:0000313" key="9">
    <source>
        <dbReference type="EMBL" id="KAF2824720.1"/>
    </source>
</evidence>
<protein>
    <submittedName>
        <fullName evidence="9">MFS general substrate transporter</fullName>
    </submittedName>
</protein>
<evidence type="ECO:0000256" key="1">
    <source>
        <dbReference type="ARBA" id="ARBA00004141"/>
    </source>
</evidence>
<feature type="transmembrane region" description="Helical" evidence="7">
    <location>
        <begin position="366"/>
        <end position="384"/>
    </location>
</feature>
<dbReference type="AlphaFoldDB" id="A0A6A6ZUI3"/>
<evidence type="ECO:0000256" key="6">
    <source>
        <dbReference type="SAM" id="MobiDB-lite"/>
    </source>
</evidence>
<dbReference type="OrthoDB" id="10021397at2759"/>
<dbReference type="GO" id="GO:0022857">
    <property type="term" value="F:transmembrane transporter activity"/>
    <property type="evidence" value="ECO:0007669"/>
    <property type="project" value="InterPro"/>
</dbReference>
<feature type="transmembrane region" description="Helical" evidence="7">
    <location>
        <begin position="306"/>
        <end position="326"/>
    </location>
</feature>
<name>A0A6A6ZUI3_9PLEO</name>
<dbReference type="PROSITE" id="PS50850">
    <property type="entry name" value="MFS"/>
    <property type="match status" value="1"/>
</dbReference>
<feature type="transmembrane region" description="Helical" evidence="7">
    <location>
        <begin position="35"/>
        <end position="61"/>
    </location>
</feature>
<proteinExistence type="predicted"/>
<feature type="transmembrane region" description="Helical" evidence="7">
    <location>
        <begin position="503"/>
        <end position="522"/>
    </location>
</feature>